<evidence type="ECO:0000256" key="11">
    <source>
        <dbReference type="ARBA" id="ARBA00035124"/>
    </source>
</evidence>
<evidence type="ECO:0000256" key="2">
    <source>
        <dbReference type="ARBA" id="ARBA00004123"/>
    </source>
</evidence>
<dbReference type="SMART" id="SM00213">
    <property type="entry name" value="UBQ"/>
    <property type="match status" value="1"/>
</dbReference>
<dbReference type="PROSITE" id="PS50053">
    <property type="entry name" value="UBIQUITIN_2"/>
    <property type="match status" value="1"/>
</dbReference>
<keyword evidence="16" id="KW-1185">Reference proteome</keyword>
<protein>
    <recommendedName>
        <fullName evidence="12">Ubiquitin-ribosomal protein eL40 fusion protein</fullName>
    </recommendedName>
</protein>
<dbReference type="InterPro" id="IPR038587">
    <property type="entry name" value="Ribosomal_eL40_sf"/>
</dbReference>
<dbReference type="InterPro" id="IPR029071">
    <property type="entry name" value="Ubiquitin-like_domsf"/>
</dbReference>
<dbReference type="SUPFAM" id="SSF57829">
    <property type="entry name" value="Zn-binding ribosomal proteins"/>
    <property type="match status" value="1"/>
</dbReference>
<dbReference type="GO" id="GO:0015934">
    <property type="term" value="C:large ribosomal subunit"/>
    <property type="evidence" value="ECO:0007669"/>
    <property type="project" value="UniProtKB-ARBA"/>
</dbReference>
<evidence type="ECO:0000256" key="13">
    <source>
        <dbReference type="SAM" id="Coils"/>
    </source>
</evidence>
<organism evidence="15 16">
    <name type="scientific">Cairina moschata</name>
    <name type="common">Muscovy duck</name>
    <dbReference type="NCBI Taxonomy" id="8855"/>
    <lineage>
        <taxon>Eukaryota</taxon>
        <taxon>Metazoa</taxon>
        <taxon>Chordata</taxon>
        <taxon>Craniata</taxon>
        <taxon>Vertebrata</taxon>
        <taxon>Euteleostomi</taxon>
        <taxon>Archelosauria</taxon>
        <taxon>Archosauria</taxon>
        <taxon>Dinosauria</taxon>
        <taxon>Saurischia</taxon>
        <taxon>Theropoda</taxon>
        <taxon>Coelurosauria</taxon>
        <taxon>Aves</taxon>
        <taxon>Neognathae</taxon>
        <taxon>Galloanserae</taxon>
        <taxon>Anseriformes</taxon>
        <taxon>Anatidae</taxon>
        <taxon>Anatinae</taxon>
        <taxon>Cairina</taxon>
    </lineage>
</organism>
<reference evidence="15" key="2">
    <citation type="submission" date="2025-08" db="UniProtKB">
        <authorList>
            <consortium name="Ensembl"/>
        </authorList>
    </citation>
    <scope>IDENTIFICATION</scope>
</reference>
<comment type="similarity">
    <text evidence="5">In the C-terminal section; belongs to the eukaryotic ribosomal protein eL40 family.</text>
</comment>
<feature type="coiled-coil region" evidence="13">
    <location>
        <begin position="205"/>
        <end position="259"/>
    </location>
</feature>
<evidence type="ECO:0000259" key="14">
    <source>
        <dbReference type="PROSITE" id="PS50053"/>
    </source>
</evidence>
<dbReference type="InterPro" id="IPR000626">
    <property type="entry name" value="Ubiquitin-like_dom"/>
</dbReference>
<dbReference type="InterPro" id="IPR019954">
    <property type="entry name" value="Ubiquitin_CS"/>
</dbReference>
<keyword evidence="13" id="KW-0175">Coiled coil</keyword>
<dbReference type="PANTHER" id="PTHR28309:SF1">
    <property type="entry name" value="REQUIRED FOR EXCISION 1-B DOMAIN-CONTAINING PROTEIN"/>
    <property type="match status" value="1"/>
</dbReference>
<dbReference type="InterPro" id="IPR011332">
    <property type="entry name" value="Ribosomal_zn-bd"/>
</dbReference>
<dbReference type="CDD" id="cd01803">
    <property type="entry name" value="Ubl_ubiquitin"/>
    <property type="match status" value="1"/>
</dbReference>
<dbReference type="SMART" id="SM01377">
    <property type="entry name" value="Ribosomal_L40e"/>
    <property type="match status" value="1"/>
</dbReference>
<dbReference type="Gene3D" id="3.10.20.90">
    <property type="entry name" value="Phosphatidylinositol 3-kinase Catalytic Subunit, Chain A, domain 1"/>
    <property type="match status" value="1"/>
</dbReference>
<evidence type="ECO:0000256" key="12">
    <source>
        <dbReference type="ARBA" id="ARBA00035298"/>
    </source>
</evidence>
<evidence type="ECO:0000256" key="5">
    <source>
        <dbReference type="ARBA" id="ARBA00010570"/>
    </source>
</evidence>
<evidence type="ECO:0000256" key="4">
    <source>
        <dbReference type="ARBA" id="ARBA00008373"/>
    </source>
</evidence>
<keyword evidence="6" id="KW-0963">Cytoplasm</keyword>
<dbReference type="InterPro" id="IPR001975">
    <property type="entry name" value="Ribosomal_eL40_dom"/>
</dbReference>
<dbReference type="GO" id="GO:0003735">
    <property type="term" value="F:structural constituent of ribosome"/>
    <property type="evidence" value="ECO:0007669"/>
    <property type="project" value="InterPro"/>
</dbReference>
<dbReference type="InterPro" id="IPR019956">
    <property type="entry name" value="Ubiquitin_dom"/>
</dbReference>
<evidence type="ECO:0000256" key="9">
    <source>
        <dbReference type="ARBA" id="ARBA00023242"/>
    </source>
</evidence>
<dbReference type="AlphaFoldDB" id="A0A8C3BNT3"/>
<dbReference type="GO" id="GO:0005634">
    <property type="term" value="C:nucleus"/>
    <property type="evidence" value="ECO:0007669"/>
    <property type="project" value="UniProtKB-SubCell"/>
</dbReference>
<dbReference type="PRINTS" id="PR00348">
    <property type="entry name" value="UBIQUITIN"/>
</dbReference>
<name>A0A8C3BNT3_CAIMO</name>
<reference evidence="15" key="3">
    <citation type="submission" date="2025-09" db="UniProtKB">
        <authorList>
            <consortium name="Ensembl"/>
        </authorList>
    </citation>
    <scope>IDENTIFICATION</scope>
</reference>
<dbReference type="GO" id="GO:0005737">
    <property type="term" value="C:cytoplasm"/>
    <property type="evidence" value="ECO:0007669"/>
    <property type="project" value="UniProtKB-SubCell"/>
</dbReference>
<reference evidence="15" key="1">
    <citation type="submission" date="2018-09" db="EMBL/GenBank/DDBJ databases">
        <title>Common duck and Muscovy duck high density SNP chip.</title>
        <authorList>
            <person name="Vignal A."/>
            <person name="Thebault N."/>
            <person name="Warren W.C."/>
        </authorList>
    </citation>
    <scope>NUCLEOTIDE SEQUENCE [LARGE SCALE GENOMIC DNA]</scope>
</reference>
<dbReference type="GO" id="GO:0006412">
    <property type="term" value="P:translation"/>
    <property type="evidence" value="ECO:0007669"/>
    <property type="project" value="InterPro"/>
</dbReference>
<sequence length="275" mass="32146">MQIFVKTLTGKTITLEVEPNDTIENVKAKIQDKEGIPPDQQRLIFAGKQLEDGRTLADYNIQKESTLHLVLRLRGGIIEPSLRQLAQKYNCDKMICRKCYARLHPRAVNCRKKKCGHTNNLRPKKKTDEAVRALLQRFYNLQGERVEAYRLLEEGHRAYLSSAPRYDFPRYRQLVHELTLAFSRISREVLQLQGRLRDQHGRPELAQHLARLQEREQEKLQLTAQLQLARQRVQDEPGVDAHQQEVRELKHKLIKTIEAISEILQDLKYDSEEAE</sequence>
<comment type="similarity">
    <text evidence="4">In the N-terminal section; belongs to the ubiquitin family.</text>
</comment>
<evidence type="ECO:0000313" key="15">
    <source>
        <dbReference type="Ensembl" id="ENSCMMP00000008540.1"/>
    </source>
</evidence>
<evidence type="ECO:0000256" key="8">
    <source>
        <dbReference type="ARBA" id="ARBA00022980"/>
    </source>
</evidence>
<dbReference type="Gene3D" id="4.10.1060.50">
    <property type="match status" value="1"/>
</dbReference>
<keyword evidence="8" id="KW-0689">Ribosomal protein</keyword>
<dbReference type="PANTHER" id="PTHR28309">
    <property type="entry name" value="REQUIRED FOR EXCISION 1-B DOMAIN-CONTAINING PROTEIN"/>
    <property type="match status" value="1"/>
</dbReference>
<comment type="function">
    <text evidence="1">Component of the 60S subunit of the ribosome.</text>
</comment>
<keyword evidence="9" id="KW-0539">Nucleus</keyword>
<dbReference type="Pfam" id="PF14966">
    <property type="entry name" value="DNA_repr_REX1B"/>
    <property type="match status" value="1"/>
</dbReference>
<keyword evidence="7" id="KW-1017">Isopeptide bond</keyword>
<dbReference type="Pfam" id="PF00240">
    <property type="entry name" value="ubiquitin"/>
    <property type="match status" value="1"/>
</dbReference>
<dbReference type="Ensembl" id="ENSCMMT00000009411.1">
    <property type="protein sequence ID" value="ENSCMMP00000008540.1"/>
    <property type="gene ID" value="ENSCMMG00000005446.1"/>
</dbReference>
<evidence type="ECO:0000256" key="3">
    <source>
        <dbReference type="ARBA" id="ARBA00004496"/>
    </source>
</evidence>
<dbReference type="InterPro" id="IPR039491">
    <property type="entry name" value="REX1-B"/>
</dbReference>
<dbReference type="PROSITE" id="PS00299">
    <property type="entry name" value="UBIQUITIN_1"/>
    <property type="match status" value="1"/>
</dbReference>
<comment type="subcellular location">
    <subcellularLocation>
        <location evidence="3">Cytoplasm</location>
    </subcellularLocation>
    <subcellularLocation>
        <location evidence="2">Nucleus</location>
    </subcellularLocation>
</comment>
<dbReference type="Proteomes" id="UP000694556">
    <property type="component" value="Chromosome 29"/>
</dbReference>
<dbReference type="FunFam" id="4.10.1060.50:FF:000001">
    <property type="entry name" value="ubiquitin-60S ribosomal protein L40"/>
    <property type="match status" value="1"/>
</dbReference>
<dbReference type="Pfam" id="PF01020">
    <property type="entry name" value="Ribosomal_L40e"/>
    <property type="match status" value="1"/>
</dbReference>
<accession>A0A8C3BNT3</accession>
<proteinExistence type="inferred from homology"/>
<evidence type="ECO:0000256" key="6">
    <source>
        <dbReference type="ARBA" id="ARBA00022490"/>
    </source>
</evidence>
<dbReference type="SUPFAM" id="SSF54236">
    <property type="entry name" value="Ubiquitin-like"/>
    <property type="match status" value="1"/>
</dbReference>
<evidence type="ECO:0000256" key="1">
    <source>
        <dbReference type="ARBA" id="ARBA00002241"/>
    </source>
</evidence>
<evidence type="ECO:0000256" key="10">
    <source>
        <dbReference type="ARBA" id="ARBA00023274"/>
    </source>
</evidence>
<feature type="domain" description="Ubiquitin-like" evidence="14">
    <location>
        <begin position="1"/>
        <end position="76"/>
    </location>
</feature>
<evidence type="ECO:0000313" key="16">
    <source>
        <dbReference type="Proteomes" id="UP000694556"/>
    </source>
</evidence>
<evidence type="ECO:0000256" key="7">
    <source>
        <dbReference type="ARBA" id="ARBA00022499"/>
    </source>
</evidence>
<comment type="subunit">
    <text evidence="11">Part of the 60S ribosomal subunit.</text>
</comment>
<dbReference type="FunFam" id="3.10.20.90:FF:000014">
    <property type="entry name" value="Ubiquitin-60S ribosomal L40 fusion"/>
    <property type="match status" value="1"/>
</dbReference>
<keyword evidence="10" id="KW-0687">Ribonucleoprotein</keyword>